<dbReference type="GO" id="GO:0043531">
    <property type="term" value="F:ADP binding"/>
    <property type="evidence" value="ECO:0007669"/>
    <property type="project" value="InterPro"/>
</dbReference>
<dbReference type="FunFam" id="1.10.10.10:FF:000322">
    <property type="entry name" value="Probable disease resistance protein At1g63360"/>
    <property type="match status" value="1"/>
</dbReference>
<dbReference type="InterPro" id="IPR041118">
    <property type="entry name" value="Rx_N"/>
</dbReference>
<dbReference type="Proteomes" id="UP001177140">
    <property type="component" value="Unassembled WGS sequence"/>
</dbReference>
<dbReference type="Gene3D" id="1.10.10.10">
    <property type="entry name" value="Winged helix-like DNA-binding domain superfamily/Winged helix DNA-binding domain"/>
    <property type="match status" value="1"/>
</dbReference>
<evidence type="ECO:0000259" key="7">
    <source>
        <dbReference type="Pfam" id="PF23559"/>
    </source>
</evidence>
<evidence type="ECO:0000259" key="6">
    <source>
        <dbReference type="Pfam" id="PF18052"/>
    </source>
</evidence>
<proteinExistence type="predicted"/>
<dbReference type="Pfam" id="PF00931">
    <property type="entry name" value="NB-ARC"/>
    <property type="match status" value="1"/>
</dbReference>
<dbReference type="InterPro" id="IPR002182">
    <property type="entry name" value="NB-ARC"/>
</dbReference>
<reference evidence="8" key="1">
    <citation type="submission" date="2022-03" db="EMBL/GenBank/DDBJ databases">
        <title>A functionally conserved STORR gene fusion in Papaver species that diverged 16.8 million years ago.</title>
        <authorList>
            <person name="Catania T."/>
        </authorList>
    </citation>
    <scope>NUCLEOTIDE SEQUENCE</scope>
    <source>
        <strain evidence="8">S-191538</strain>
    </source>
</reference>
<protein>
    <submittedName>
        <fullName evidence="8">Uncharacterized protein</fullName>
    </submittedName>
</protein>
<dbReference type="Gene3D" id="1.10.8.430">
    <property type="entry name" value="Helical domain of apoptotic protease-activating factors"/>
    <property type="match status" value="1"/>
</dbReference>
<keyword evidence="3" id="KW-0611">Plant defense</keyword>
<dbReference type="InterPro" id="IPR036388">
    <property type="entry name" value="WH-like_DNA-bd_sf"/>
</dbReference>
<name>A0AA41VWQ0_PAPNU</name>
<dbReference type="InterPro" id="IPR058922">
    <property type="entry name" value="WHD_DRP"/>
</dbReference>
<dbReference type="InterPro" id="IPR038005">
    <property type="entry name" value="RX-like_CC"/>
</dbReference>
<feature type="domain" description="NB-ARC" evidence="5">
    <location>
        <begin position="190"/>
        <end position="344"/>
    </location>
</feature>
<dbReference type="GO" id="GO:0005524">
    <property type="term" value="F:ATP binding"/>
    <property type="evidence" value="ECO:0007669"/>
    <property type="project" value="UniProtKB-KW"/>
</dbReference>
<dbReference type="InterPro" id="IPR042197">
    <property type="entry name" value="Apaf_helical"/>
</dbReference>
<organism evidence="8 9">
    <name type="scientific">Papaver nudicaule</name>
    <name type="common">Iceland poppy</name>
    <dbReference type="NCBI Taxonomy" id="74823"/>
    <lineage>
        <taxon>Eukaryota</taxon>
        <taxon>Viridiplantae</taxon>
        <taxon>Streptophyta</taxon>
        <taxon>Embryophyta</taxon>
        <taxon>Tracheophyta</taxon>
        <taxon>Spermatophyta</taxon>
        <taxon>Magnoliopsida</taxon>
        <taxon>Ranunculales</taxon>
        <taxon>Papaveraceae</taxon>
        <taxon>Papaveroideae</taxon>
        <taxon>Papaver</taxon>
    </lineage>
</organism>
<accession>A0AA41VWQ0</accession>
<dbReference type="Gene3D" id="1.20.5.4130">
    <property type="match status" value="1"/>
</dbReference>
<feature type="domain" description="Disease resistance protein winged helix" evidence="7">
    <location>
        <begin position="431"/>
        <end position="502"/>
    </location>
</feature>
<evidence type="ECO:0000259" key="5">
    <source>
        <dbReference type="Pfam" id="PF00931"/>
    </source>
</evidence>
<keyword evidence="4" id="KW-0067">ATP-binding</keyword>
<keyword evidence="9" id="KW-1185">Reference proteome</keyword>
<dbReference type="Pfam" id="PF18052">
    <property type="entry name" value="Rx_N"/>
    <property type="match status" value="1"/>
</dbReference>
<dbReference type="PANTHER" id="PTHR36766">
    <property type="entry name" value="PLANT BROAD-SPECTRUM MILDEW RESISTANCE PROTEIN RPW8"/>
    <property type="match status" value="1"/>
</dbReference>
<keyword evidence="2" id="KW-0547">Nucleotide-binding</keyword>
<evidence type="ECO:0000256" key="3">
    <source>
        <dbReference type="ARBA" id="ARBA00022821"/>
    </source>
</evidence>
<dbReference type="SUPFAM" id="SSF52540">
    <property type="entry name" value="P-loop containing nucleoside triphosphate hydrolases"/>
    <property type="match status" value="1"/>
</dbReference>
<dbReference type="Pfam" id="PF23559">
    <property type="entry name" value="WHD_DRP"/>
    <property type="match status" value="1"/>
</dbReference>
<dbReference type="Gene3D" id="3.40.50.300">
    <property type="entry name" value="P-loop containing nucleotide triphosphate hydrolases"/>
    <property type="match status" value="1"/>
</dbReference>
<dbReference type="AlphaFoldDB" id="A0AA41VWQ0"/>
<gene>
    <name evidence="8" type="ORF">MKW94_011351</name>
</gene>
<evidence type="ECO:0000313" key="9">
    <source>
        <dbReference type="Proteomes" id="UP001177140"/>
    </source>
</evidence>
<evidence type="ECO:0000256" key="4">
    <source>
        <dbReference type="ARBA" id="ARBA00022840"/>
    </source>
</evidence>
<keyword evidence="1" id="KW-0677">Repeat</keyword>
<comment type="caution">
    <text evidence="8">The sequence shown here is derived from an EMBL/GenBank/DDBJ whole genome shotgun (WGS) entry which is preliminary data.</text>
</comment>
<dbReference type="PRINTS" id="PR00364">
    <property type="entry name" value="DISEASERSIST"/>
</dbReference>
<dbReference type="GO" id="GO:0006952">
    <property type="term" value="P:defense response"/>
    <property type="evidence" value="ECO:0007669"/>
    <property type="project" value="UniProtKB-KW"/>
</dbReference>
<evidence type="ECO:0000256" key="2">
    <source>
        <dbReference type="ARBA" id="ARBA00022741"/>
    </source>
</evidence>
<dbReference type="CDD" id="cd14798">
    <property type="entry name" value="RX-CC_like"/>
    <property type="match status" value="1"/>
</dbReference>
<evidence type="ECO:0000313" key="8">
    <source>
        <dbReference type="EMBL" id="MCL7048563.1"/>
    </source>
</evidence>
<sequence length="598" mass="68613">MKKEIEQEVRLVVGVRKEVAKLKSTFRTLQAVLNDAEQRQMDDESVKIWLDRFKDAAREMEDVLDEWGTEILRSELEKPEVAGNQQVSKLSSYFCSPFSCVKQVALRHDIASRIKQIRETLDTIKKDIDQFSFIRSDQPRAREGPYTHERKETSSIIIDRPSIFGRESDLQIIVNQLVGVESSINHSENETRDLRFISIIGMGGLGKTTLAQLVFDQVKTKFNLAMWVCVSAPFDRTKVAKAIIREATGRDTNTSIWNALLKELCDSVKGKNFLLVLDDVCTNDPDNLSYLIHLLDCGDQGSRCLVTTRYESVASAFNSYKHILQVLNSEQSCSLLFRKAFHGKEKEKTELLEDIGTQISNKCVGLPLALSLLGSLLNTKINENHWRHVLESKIWELRGFDRHKKLVNPAFLLSYDGLESPLRNCFQYCAIFRKAHKIHKRSLISHWMAQGFLNSSNEAKDPELTGEEYFDELAERSFFQDFSMDGAGRVCCKMHDLVHDFAQYLAEGHCSESYNNEDKFKSPIHLSLIYNDEHEVGLNWFHNSIKKIDNVRTVQCKKKDFNHPFSVGNLSSALIHHLRYLRVLKLKNMGITQLPDEM</sequence>
<dbReference type="EMBL" id="JAJJMA010305715">
    <property type="protein sequence ID" value="MCL7048563.1"/>
    <property type="molecule type" value="Genomic_DNA"/>
</dbReference>
<dbReference type="InterPro" id="IPR027417">
    <property type="entry name" value="P-loop_NTPase"/>
</dbReference>
<feature type="domain" description="Disease resistance N-terminal" evidence="6">
    <location>
        <begin position="5"/>
        <end position="80"/>
    </location>
</feature>
<dbReference type="PANTHER" id="PTHR36766:SF40">
    <property type="entry name" value="DISEASE RESISTANCE PROTEIN RGA3"/>
    <property type="match status" value="1"/>
</dbReference>
<evidence type="ECO:0000256" key="1">
    <source>
        <dbReference type="ARBA" id="ARBA00022737"/>
    </source>
</evidence>